<keyword evidence="6 11" id="KW-0375">Hydrogen ion transport</keyword>
<evidence type="ECO:0000256" key="7">
    <source>
        <dbReference type="ARBA" id="ARBA00022989"/>
    </source>
</evidence>
<evidence type="ECO:0000256" key="10">
    <source>
        <dbReference type="ARBA" id="ARBA00023310"/>
    </source>
</evidence>
<keyword evidence="5 11" id="KW-0812">Transmembrane</keyword>
<name>A0A517RIX3_9PLAN</name>
<keyword evidence="9 11" id="KW-0472">Membrane</keyword>
<evidence type="ECO:0000313" key="13">
    <source>
        <dbReference type="EMBL" id="QDT43818.1"/>
    </source>
</evidence>
<sequence>MNISPDEPLWQWEFIILNRTILFTWLVMALLVFVSWLITRRLSSSTKLSRGQNLLEVLVLGLRDQIQEVSQQNPGSYLPFIGTLFLFIAVSNIMAIVPGYHPPTGSLSTTAALATCVFVAVPIYGIAQQGFLGYMKQYISPSIFMLPFNVIGELSRTLALAVRLYGNMMSGAVIGAILLGFVPLFVPILMQAFGLLTGIIQAYIFSVLAMVYIASATHSNLDQHVKENVPDDHTEPVNTKSN</sequence>
<dbReference type="PANTHER" id="PTHR42823">
    <property type="entry name" value="ATP SYNTHASE SUBUNIT A, CHLOROPLASTIC"/>
    <property type="match status" value="1"/>
</dbReference>
<dbReference type="RefSeq" id="WP_145218774.1">
    <property type="nucleotide sequence ID" value="NZ_CP036269.1"/>
</dbReference>
<dbReference type="PRINTS" id="PR00123">
    <property type="entry name" value="ATPASEA"/>
</dbReference>
<evidence type="ECO:0000256" key="6">
    <source>
        <dbReference type="ARBA" id="ARBA00022781"/>
    </source>
</evidence>
<dbReference type="InterPro" id="IPR035908">
    <property type="entry name" value="F0_ATP_A_sf"/>
</dbReference>
<reference evidence="13 14" key="1">
    <citation type="submission" date="2019-02" db="EMBL/GenBank/DDBJ databases">
        <title>Deep-cultivation of Planctomycetes and their phenomic and genomic characterization uncovers novel biology.</title>
        <authorList>
            <person name="Wiegand S."/>
            <person name="Jogler M."/>
            <person name="Boedeker C."/>
            <person name="Pinto D."/>
            <person name="Vollmers J."/>
            <person name="Rivas-Marin E."/>
            <person name="Kohn T."/>
            <person name="Peeters S.H."/>
            <person name="Heuer A."/>
            <person name="Rast P."/>
            <person name="Oberbeckmann S."/>
            <person name="Bunk B."/>
            <person name="Jeske O."/>
            <person name="Meyerdierks A."/>
            <person name="Storesund J.E."/>
            <person name="Kallscheuer N."/>
            <person name="Luecker S."/>
            <person name="Lage O.M."/>
            <person name="Pohl T."/>
            <person name="Merkel B.J."/>
            <person name="Hornburger P."/>
            <person name="Mueller R.-W."/>
            <person name="Bruemmer F."/>
            <person name="Labrenz M."/>
            <person name="Spormann A.M."/>
            <person name="Op den Camp H."/>
            <person name="Overmann J."/>
            <person name="Amann R."/>
            <person name="Jetten M.S.M."/>
            <person name="Mascher T."/>
            <person name="Medema M.H."/>
            <person name="Devos D.P."/>
            <person name="Kaster A.-K."/>
            <person name="Ovreas L."/>
            <person name="Rohde M."/>
            <person name="Galperin M.Y."/>
            <person name="Jogler C."/>
        </authorList>
    </citation>
    <scope>NUCLEOTIDE SEQUENCE [LARGE SCALE GENOMIC DNA]</scope>
    <source>
        <strain evidence="13 14">Pan241w</strain>
    </source>
</reference>
<dbReference type="PROSITE" id="PS00449">
    <property type="entry name" value="ATPASE_A"/>
    <property type="match status" value="1"/>
</dbReference>
<dbReference type="InterPro" id="IPR045082">
    <property type="entry name" value="ATP_syn_F0_a_bact/chloroplast"/>
</dbReference>
<dbReference type="NCBIfam" id="TIGR01131">
    <property type="entry name" value="ATP_synt_6_or_A"/>
    <property type="match status" value="1"/>
</dbReference>
<evidence type="ECO:0000256" key="4">
    <source>
        <dbReference type="ARBA" id="ARBA00022547"/>
    </source>
</evidence>
<feature type="transmembrane region" description="Helical" evidence="11">
    <location>
        <begin position="77"/>
        <end position="100"/>
    </location>
</feature>
<feature type="transmembrane region" description="Helical" evidence="11">
    <location>
        <begin position="164"/>
        <end position="186"/>
    </location>
</feature>
<dbReference type="Gene3D" id="1.20.120.220">
    <property type="entry name" value="ATP synthase, F0 complex, subunit A"/>
    <property type="match status" value="1"/>
</dbReference>
<organism evidence="13 14">
    <name type="scientific">Gimesia alba</name>
    <dbReference type="NCBI Taxonomy" id="2527973"/>
    <lineage>
        <taxon>Bacteria</taxon>
        <taxon>Pseudomonadati</taxon>
        <taxon>Planctomycetota</taxon>
        <taxon>Planctomycetia</taxon>
        <taxon>Planctomycetales</taxon>
        <taxon>Planctomycetaceae</taxon>
        <taxon>Gimesia</taxon>
    </lineage>
</organism>
<dbReference type="KEGG" id="gaz:Pan241w_39220"/>
<keyword evidence="11" id="KW-1003">Cell membrane</keyword>
<dbReference type="SUPFAM" id="SSF81336">
    <property type="entry name" value="F1F0 ATP synthase subunit A"/>
    <property type="match status" value="1"/>
</dbReference>
<protein>
    <recommendedName>
        <fullName evidence="11 12">ATP synthase subunit a</fullName>
    </recommendedName>
    <alternativeName>
        <fullName evidence="11">ATP synthase F0 sector subunit a</fullName>
    </alternativeName>
    <alternativeName>
        <fullName evidence="11">F-ATPase subunit 6</fullName>
    </alternativeName>
</protein>
<keyword evidence="4 11" id="KW-0138">CF(0)</keyword>
<accession>A0A517RIX3</accession>
<keyword evidence="8 11" id="KW-0406">Ion transport</keyword>
<dbReference type="GO" id="GO:0046933">
    <property type="term" value="F:proton-transporting ATP synthase activity, rotational mechanism"/>
    <property type="evidence" value="ECO:0007669"/>
    <property type="project" value="UniProtKB-UniRule"/>
</dbReference>
<dbReference type="OrthoDB" id="9789241at2"/>
<dbReference type="NCBIfam" id="TIGR03306">
    <property type="entry name" value="altF1_A"/>
    <property type="match status" value="1"/>
</dbReference>
<keyword evidence="3 11" id="KW-0813">Transport</keyword>
<dbReference type="GO" id="GO:0005886">
    <property type="term" value="C:plasma membrane"/>
    <property type="evidence" value="ECO:0007669"/>
    <property type="project" value="UniProtKB-SubCell"/>
</dbReference>
<feature type="transmembrane region" description="Helical" evidence="11">
    <location>
        <begin position="106"/>
        <end position="127"/>
    </location>
</feature>
<evidence type="ECO:0000256" key="1">
    <source>
        <dbReference type="ARBA" id="ARBA00004141"/>
    </source>
</evidence>
<keyword evidence="14" id="KW-1185">Reference proteome</keyword>
<dbReference type="HAMAP" id="MF_01393">
    <property type="entry name" value="ATP_synth_a_bact"/>
    <property type="match status" value="1"/>
</dbReference>
<keyword evidence="7 11" id="KW-1133">Transmembrane helix</keyword>
<evidence type="ECO:0000256" key="2">
    <source>
        <dbReference type="ARBA" id="ARBA00006810"/>
    </source>
</evidence>
<evidence type="ECO:0000313" key="14">
    <source>
        <dbReference type="Proteomes" id="UP000317171"/>
    </source>
</evidence>
<comment type="subcellular location">
    <subcellularLocation>
        <location evidence="11 12">Cell membrane</location>
        <topology evidence="11 12">Multi-pass membrane protein</topology>
    </subcellularLocation>
    <subcellularLocation>
        <location evidence="1">Membrane</location>
        <topology evidence="1">Multi-pass membrane protein</topology>
    </subcellularLocation>
</comment>
<evidence type="ECO:0000256" key="3">
    <source>
        <dbReference type="ARBA" id="ARBA00022448"/>
    </source>
</evidence>
<keyword evidence="10 11" id="KW-0066">ATP synthesis</keyword>
<comment type="function">
    <text evidence="11 12">Key component of the proton channel; it plays a direct role in the translocation of protons across the membrane.</text>
</comment>
<feature type="transmembrane region" description="Helical" evidence="11">
    <location>
        <begin position="192"/>
        <end position="214"/>
    </location>
</feature>
<dbReference type="NCBIfam" id="NF004481">
    <property type="entry name" value="PRK05815.2-3"/>
    <property type="match status" value="1"/>
</dbReference>
<dbReference type="InterPro" id="IPR000568">
    <property type="entry name" value="ATP_synth_F0_asu"/>
</dbReference>
<feature type="transmembrane region" description="Helical" evidence="11">
    <location>
        <begin position="20"/>
        <end position="39"/>
    </location>
</feature>
<comment type="similarity">
    <text evidence="2 11 12">Belongs to the ATPase A chain family.</text>
</comment>
<dbReference type="EMBL" id="CP036269">
    <property type="protein sequence ID" value="QDT43818.1"/>
    <property type="molecule type" value="Genomic_DNA"/>
</dbReference>
<evidence type="ECO:0000256" key="11">
    <source>
        <dbReference type="HAMAP-Rule" id="MF_01393"/>
    </source>
</evidence>
<dbReference type="InterPro" id="IPR023011">
    <property type="entry name" value="ATP_synth_F0_asu_AS"/>
</dbReference>
<dbReference type="GO" id="GO:0045259">
    <property type="term" value="C:proton-transporting ATP synthase complex"/>
    <property type="evidence" value="ECO:0007669"/>
    <property type="project" value="UniProtKB-KW"/>
</dbReference>
<proteinExistence type="inferred from homology"/>
<dbReference type="CDD" id="cd00310">
    <property type="entry name" value="ATP-synt_Fo_a_6"/>
    <property type="match status" value="1"/>
</dbReference>
<evidence type="ECO:0000256" key="5">
    <source>
        <dbReference type="ARBA" id="ARBA00022692"/>
    </source>
</evidence>
<dbReference type="Pfam" id="PF00119">
    <property type="entry name" value="ATP-synt_A"/>
    <property type="match status" value="1"/>
</dbReference>
<dbReference type="PANTHER" id="PTHR42823:SF3">
    <property type="entry name" value="ATP SYNTHASE SUBUNIT A, CHLOROPLASTIC"/>
    <property type="match status" value="1"/>
</dbReference>
<evidence type="ECO:0000256" key="8">
    <source>
        <dbReference type="ARBA" id="ARBA00023065"/>
    </source>
</evidence>
<gene>
    <name evidence="13" type="primary">atpB_2</name>
    <name evidence="11" type="synonym">atpB</name>
    <name evidence="13" type="ORF">Pan241w_39220</name>
</gene>
<dbReference type="GO" id="GO:0042777">
    <property type="term" value="P:proton motive force-driven plasma membrane ATP synthesis"/>
    <property type="evidence" value="ECO:0007669"/>
    <property type="project" value="TreeGrafter"/>
</dbReference>
<dbReference type="Proteomes" id="UP000317171">
    <property type="component" value="Chromosome"/>
</dbReference>
<dbReference type="AlphaFoldDB" id="A0A517RIX3"/>
<dbReference type="InterPro" id="IPR017692">
    <property type="entry name" value="Alt_ATP_synth_F0_Asu"/>
</dbReference>
<evidence type="ECO:0000256" key="12">
    <source>
        <dbReference type="RuleBase" id="RU000483"/>
    </source>
</evidence>
<evidence type="ECO:0000256" key="9">
    <source>
        <dbReference type="ARBA" id="ARBA00023136"/>
    </source>
</evidence>